<evidence type="ECO:0000313" key="1">
    <source>
        <dbReference type="EMBL" id="GFE53934.1"/>
    </source>
</evidence>
<dbReference type="EMBL" id="BLIY01000008">
    <property type="protein sequence ID" value="GFE53934.1"/>
    <property type="molecule type" value="Genomic_DNA"/>
</dbReference>
<accession>A0A9W5TDT4</accession>
<sequence>MAEECVTLPDDDDYDLELGIALSLSEATGAAEERPTLPLVRRKLLPPVTVGPRSKKLLRNVHLHDKKQARRIDHIIESAFRTLQVIGGGDPDPRGSISTDALEVALRRLGYPVDGDQLQDMLQCYCVNAEYNSVRDYALYTRETVENRNIVSEWHPKGSVVPATIDKIDINTFRQIFLDCNLRIEKNGLIY</sequence>
<gene>
    <name evidence="1" type="ORF">BaOVIS_013380</name>
</gene>
<reference evidence="1" key="1">
    <citation type="submission" date="2019-12" db="EMBL/GenBank/DDBJ databases">
        <title>Genome sequence of Babesia ovis.</title>
        <authorList>
            <person name="Yamagishi J."/>
            <person name="Sevinc F."/>
            <person name="Xuan X."/>
        </authorList>
    </citation>
    <scope>NUCLEOTIDE SEQUENCE</scope>
    <source>
        <strain evidence="1">Selcuk</strain>
    </source>
</reference>
<protein>
    <submittedName>
        <fullName evidence="1">Formin homology 2 domain containing protein, putative</fullName>
    </submittedName>
</protein>
<dbReference type="Proteomes" id="UP001057455">
    <property type="component" value="Unassembled WGS sequence"/>
</dbReference>
<comment type="caution">
    <text evidence="1">The sequence shown here is derived from an EMBL/GenBank/DDBJ whole genome shotgun (WGS) entry which is preliminary data.</text>
</comment>
<evidence type="ECO:0000313" key="2">
    <source>
        <dbReference type="Proteomes" id="UP001057455"/>
    </source>
</evidence>
<keyword evidence="2" id="KW-1185">Reference proteome</keyword>
<organism evidence="1 2">
    <name type="scientific">Babesia ovis</name>
    <dbReference type="NCBI Taxonomy" id="5869"/>
    <lineage>
        <taxon>Eukaryota</taxon>
        <taxon>Sar</taxon>
        <taxon>Alveolata</taxon>
        <taxon>Apicomplexa</taxon>
        <taxon>Aconoidasida</taxon>
        <taxon>Piroplasmida</taxon>
        <taxon>Babesiidae</taxon>
        <taxon>Babesia</taxon>
    </lineage>
</organism>
<name>A0A9W5TDT4_BABOV</name>
<proteinExistence type="predicted"/>
<dbReference type="OrthoDB" id="366072at2759"/>
<dbReference type="AlphaFoldDB" id="A0A9W5TDT4"/>